<organismHost>
    <name type="scientific">Homo sapiens</name>
    <name type="common">Human</name>
    <dbReference type="NCBI Taxonomy" id="9606"/>
</organismHost>
<reference evidence="2" key="2">
    <citation type="submission" date="2014-04" db="EMBL/GenBank/DDBJ databases">
        <authorList>
            <person name="Ng T.F.F."/>
            <person name="Vega E.M."/>
            <person name="Kondov N.O."/>
            <person name="Markey C."/>
            <person name="Deng X."/>
            <person name="Gregoricus N."/>
            <person name="Vinje J."/>
            <person name="Delwart E."/>
        </authorList>
    </citation>
    <scope>NUCLEOTIDE SEQUENCE</scope>
    <source>
        <strain evidence="2">CDC16</strain>
    </source>
</reference>
<feature type="compositionally biased region" description="Basic and acidic residues" evidence="1">
    <location>
        <begin position="1"/>
        <end position="11"/>
    </location>
</feature>
<feature type="non-terminal residue" evidence="2">
    <location>
        <position position="598"/>
    </location>
</feature>
<proteinExistence type="predicted"/>
<accession>A0A023NHM6</accession>
<evidence type="ECO:0000313" key="2">
    <source>
        <dbReference type="EMBL" id="AHX00959.1"/>
    </source>
</evidence>
<protein>
    <submittedName>
        <fullName evidence="2">Capsid protein</fullName>
    </submittedName>
</protein>
<sequence>MDKDKKVDQPRSGKPVQGKTSRSQHLKNAGKDLLNQTVNGVELVGGLVDLANPMNRNKGQAFTTVGKAAINGLVNGGKAVVNGFKTLFNHPEWYTRFPISNMVNLDYARRKGVLEFTALLEGSNIALHGRMPHSVPLCGKLNTDLVIPVTTEVNNPVWWQSISLLYTNIMRGQTGSTTFKAEDVEAYVLSVRNLQAVYAELRRLYAVLLNVNAADASVPYSYLVAMGFDEYDSYIARAGDIRNTGVIVGRQVAIATPLGLPIIDRTRWMFSNGFADSNDMKHSPWFFNLSSFPTWKRDEQGSYTYSQKNWLAVKQSGNVDEYLTAITSMLTDFSTDSVMQKVASAVSRIYGARAYYGADEWPIDMAMPIIYDEMALTQIQNATVINSTNDVQVAYTTSTTTKLHTAKVAYNVSSIAGSTYSIYEHRAFVNMYKDHISAGETLSATRLVCTFAIDAGAGTASSTVNIMESGTEIIGRGGVVVYTGTGTLVVSALYRTLNLGLFTQVAQYSTAPGVGLTAHNIVSGSIDWAPMTVPSVLQVTGTAPTFSYTAELLYPIWDFNNFAVIEGDKALQNLHQIAIYSMLAPLDAPAELSSSRVR</sequence>
<name>A0A023NHM6_HPBV</name>
<organism evidence="2">
    <name type="scientific">Human picobirnavirus</name>
    <dbReference type="NCBI Taxonomy" id="145856"/>
    <lineage>
        <taxon>Viruses</taxon>
        <taxon>Riboviria</taxon>
        <taxon>Orthornavirae</taxon>
        <taxon>Pisuviricota</taxon>
        <taxon>Duplopiviricetes</taxon>
        <taxon>Durnavirales</taxon>
        <taxon>Picobirnaviridae</taxon>
        <taxon>Orthopicobirnavirus</taxon>
        <taxon>Orthopicobirnavirus hominis</taxon>
    </lineage>
</organism>
<dbReference type="SMR" id="A0A023NHM6"/>
<dbReference type="InterPro" id="IPR049178">
    <property type="entry name" value="CP_picobirnavirus_sf"/>
</dbReference>
<dbReference type="EMBL" id="KJ663815">
    <property type="protein sequence ID" value="AHX00959.1"/>
    <property type="molecule type" value="Genomic_RNA"/>
</dbReference>
<evidence type="ECO:0000256" key="1">
    <source>
        <dbReference type="SAM" id="MobiDB-lite"/>
    </source>
</evidence>
<dbReference type="Gene3D" id="1.20.140.120">
    <property type="match status" value="1"/>
</dbReference>
<gene>
    <name evidence="2" type="primary">Cap</name>
    <name evidence="2" type="ORF">HPV_seg1gp1</name>
</gene>
<feature type="region of interest" description="Disordered" evidence="1">
    <location>
        <begin position="1"/>
        <end position="31"/>
    </location>
</feature>
<reference evidence="2" key="1">
    <citation type="journal article" date="2014" name="Genome Announc.">
        <title>Divergent picobirnaviruses in human feces.</title>
        <authorList>
            <person name="Ng T.F."/>
            <person name="Vega E."/>
            <person name="Kondov N.O."/>
            <person name="Markey C."/>
            <person name="Deng X."/>
            <person name="Gregoricus N."/>
            <person name="Vinje J."/>
            <person name="Delwart E."/>
        </authorList>
    </citation>
    <scope>NUCLEOTIDE SEQUENCE</scope>
    <source>
        <strain evidence="2">CDC16</strain>
    </source>
</reference>